<dbReference type="InterPro" id="IPR008254">
    <property type="entry name" value="Flavodoxin/NO_synth"/>
</dbReference>
<protein>
    <submittedName>
        <fullName evidence="9">Flavodoxin</fullName>
    </submittedName>
</protein>
<dbReference type="Proteomes" id="UP000273977">
    <property type="component" value="Unassembled WGS sequence"/>
</dbReference>
<comment type="caution">
    <text evidence="9">The sequence shown here is derived from an EMBL/GenBank/DDBJ whole genome shotgun (WGS) entry which is preliminary data.</text>
</comment>
<comment type="cofactor">
    <cofactor evidence="1">
        <name>FMN</name>
        <dbReference type="ChEBI" id="CHEBI:58210"/>
    </cofactor>
</comment>
<dbReference type="PANTHER" id="PTHR42809">
    <property type="entry name" value="FLAVODOXIN 2"/>
    <property type="match status" value="1"/>
</dbReference>
<evidence type="ECO:0000256" key="2">
    <source>
        <dbReference type="ARBA" id="ARBA00003297"/>
    </source>
</evidence>
<dbReference type="InterPro" id="IPR029039">
    <property type="entry name" value="Flavoprotein-like_sf"/>
</dbReference>
<dbReference type="EMBL" id="RKMG01000027">
    <property type="protein sequence ID" value="RPA57773.1"/>
    <property type="molecule type" value="Genomic_DNA"/>
</dbReference>
<name>A0A3N4G4E4_9LACT</name>
<evidence type="ECO:0000256" key="1">
    <source>
        <dbReference type="ARBA" id="ARBA00001917"/>
    </source>
</evidence>
<evidence type="ECO:0000256" key="6">
    <source>
        <dbReference type="ARBA" id="ARBA00022643"/>
    </source>
</evidence>
<evidence type="ECO:0000256" key="7">
    <source>
        <dbReference type="ARBA" id="ARBA00022982"/>
    </source>
</evidence>
<keyword evidence="7" id="KW-0249">Electron transport</keyword>
<evidence type="ECO:0000256" key="5">
    <source>
        <dbReference type="ARBA" id="ARBA00022630"/>
    </source>
</evidence>
<keyword evidence="6" id="KW-0288">FMN</keyword>
<reference evidence="9 10" key="1">
    <citation type="submission" date="2018-11" db="EMBL/GenBank/DDBJ databases">
        <title>Aerococcus sp. SJQ22, whole genome shotgun sequence.</title>
        <authorList>
            <person name="Sun L."/>
            <person name="Gao X."/>
            <person name="Chen W."/>
            <person name="Huang K."/>
        </authorList>
    </citation>
    <scope>NUCLEOTIDE SEQUENCE [LARGE SCALE GENOMIC DNA]</scope>
    <source>
        <strain evidence="9 10">SJQ22</strain>
    </source>
</reference>
<dbReference type="AlphaFoldDB" id="A0A3N4G4E4"/>
<proteinExistence type="inferred from homology"/>
<sequence length="153" mass="16779">MPTALVTFASLTGNDEEIANIMTKSLLDLGVEAKMIECQSVYASDFLNEDICIVVTYTYGAAADLPDEIVDLYEELPEVNLEGKIFATLGSGEYDYEEFCKSVDDFTAQFKQSGAIMAGESVKIELYPEDDDIPAIQKLAQECVTAFQTQQAS</sequence>
<dbReference type="PANTHER" id="PTHR42809:SF1">
    <property type="entry name" value="FLAVODOXIN 1"/>
    <property type="match status" value="1"/>
</dbReference>
<keyword evidence="4" id="KW-0813">Transport</keyword>
<dbReference type="PROSITE" id="PS50902">
    <property type="entry name" value="FLAVODOXIN_LIKE"/>
    <property type="match status" value="1"/>
</dbReference>
<accession>A0A3N4G4E4</accession>
<gene>
    <name evidence="9" type="ORF">EF384_07830</name>
</gene>
<evidence type="ECO:0000259" key="8">
    <source>
        <dbReference type="PROSITE" id="PS50902"/>
    </source>
</evidence>
<dbReference type="SUPFAM" id="SSF52218">
    <property type="entry name" value="Flavoproteins"/>
    <property type="match status" value="1"/>
</dbReference>
<dbReference type="InterPro" id="IPR050619">
    <property type="entry name" value="Flavodoxin"/>
</dbReference>
<feature type="domain" description="Flavodoxin-like" evidence="8">
    <location>
        <begin position="4"/>
        <end position="144"/>
    </location>
</feature>
<dbReference type="NCBIfam" id="NF005587">
    <property type="entry name" value="PRK07308.1"/>
    <property type="match status" value="1"/>
</dbReference>
<dbReference type="GO" id="GO:0016651">
    <property type="term" value="F:oxidoreductase activity, acting on NAD(P)H"/>
    <property type="evidence" value="ECO:0007669"/>
    <property type="project" value="UniProtKB-ARBA"/>
</dbReference>
<evidence type="ECO:0000313" key="9">
    <source>
        <dbReference type="EMBL" id="RPA57773.1"/>
    </source>
</evidence>
<keyword evidence="5" id="KW-0285">Flavoprotein</keyword>
<dbReference type="Gene3D" id="3.40.50.360">
    <property type="match status" value="1"/>
</dbReference>
<evidence type="ECO:0000256" key="4">
    <source>
        <dbReference type="ARBA" id="ARBA00022448"/>
    </source>
</evidence>
<evidence type="ECO:0000313" key="10">
    <source>
        <dbReference type="Proteomes" id="UP000273977"/>
    </source>
</evidence>
<dbReference type="OrthoDB" id="9790745at2"/>
<comment type="function">
    <text evidence="2">Low-potential electron donor to a number of redox enzymes.</text>
</comment>
<organism evidence="9 10">
    <name type="scientific">Aerococcus agrisoli</name>
    <dbReference type="NCBI Taxonomy" id="2487350"/>
    <lineage>
        <taxon>Bacteria</taxon>
        <taxon>Bacillati</taxon>
        <taxon>Bacillota</taxon>
        <taxon>Bacilli</taxon>
        <taxon>Lactobacillales</taxon>
        <taxon>Aerococcaceae</taxon>
        <taxon>Aerococcus</taxon>
    </lineage>
</organism>
<dbReference type="Pfam" id="PF00258">
    <property type="entry name" value="Flavodoxin_1"/>
    <property type="match status" value="1"/>
</dbReference>
<keyword evidence="10" id="KW-1185">Reference proteome</keyword>
<comment type="similarity">
    <text evidence="3">Belongs to the flavodoxin family.</text>
</comment>
<dbReference type="RefSeq" id="WP_123780890.1">
    <property type="nucleotide sequence ID" value="NZ_RKMG01000027.1"/>
</dbReference>
<evidence type="ECO:0000256" key="3">
    <source>
        <dbReference type="ARBA" id="ARBA00005267"/>
    </source>
</evidence>
<dbReference type="GO" id="GO:0010181">
    <property type="term" value="F:FMN binding"/>
    <property type="evidence" value="ECO:0007669"/>
    <property type="project" value="InterPro"/>
</dbReference>